<feature type="active site" description="Proton acceptor" evidence="12">
    <location>
        <position position="295"/>
    </location>
</feature>
<dbReference type="Pfam" id="PF00294">
    <property type="entry name" value="PfkB"/>
    <property type="match status" value="1"/>
</dbReference>
<name>A0A553P1S3_TIGCA</name>
<protein>
    <recommendedName>
        <fullName evidence="11 13">Adenosine kinase</fullName>
        <shortName evidence="13">AK</shortName>
        <ecNumber evidence="3 13">2.7.1.20</ecNumber>
    </recommendedName>
    <alternativeName>
        <fullName evidence="13">Adenosine 5'-phosphotransferase</fullName>
    </alternativeName>
</protein>
<keyword evidence="8 13" id="KW-0067">ATP-binding</keyword>
<dbReference type="PRINTS" id="PR00989">
    <property type="entry name" value="ADENOKINASE"/>
</dbReference>
<dbReference type="PANTHER" id="PTHR45769">
    <property type="entry name" value="ADENOSINE KINASE"/>
    <property type="match status" value="1"/>
</dbReference>
<evidence type="ECO:0000313" key="16">
    <source>
        <dbReference type="Proteomes" id="UP000318571"/>
    </source>
</evidence>
<keyword evidence="16" id="KW-1185">Reference proteome</keyword>
<evidence type="ECO:0000256" key="7">
    <source>
        <dbReference type="ARBA" id="ARBA00022777"/>
    </source>
</evidence>
<dbReference type="GO" id="GO:0005829">
    <property type="term" value="C:cytosol"/>
    <property type="evidence" value="ECO:0007669"/>
    <property type="project" value="TreeGrafter"/>
</dbReference>
<evidence type="ECO:0000256" key="4">
    <source>
        <dbReference type="ARBA" id="ARBA00022679"/>
    </source>
</evidence>
<organism evidence="15 16">
    <name type="scientific">Tigriopus californicus</name>
    <name type="common">Marine copepod</name>
    <dbReference type="NCBI Taxonomy" id="6832"/>
    <lineage>
        <taxon>Eukaryota</taxon>
        <taxon>Metazoa</taxon>
        <taxon>Ecdysozoa</taxon>
        <taxon>Arthropoda</taxon>
        <taxon>Crustacea</taxon>
        <taxon>Multicrustacea</taxon>
        <taxon>Hexanauplia</taxon>
        <taxon>Copepoda</taxon>
        <taxon>Harpacticoida</taxon>
        <taxon>Harpacticidae</taxon>
        <taxon>Tigriopus</taxon>
    </lineage>
</organism>
<dbReference type="OMA" id="RTMCTYL"/>
<comment type="similarity">
    <text evidence="2 13">Belongs to the carbohydrate kinase PfkB family.</text>
</comment>
<evidence type="ECO:0000256" key="1">
    <source>
        <dbReference type="ARBA" id="ARBA00004801"/>
    </source>
</evidence>
<dbReference type="InterPro" id="IPR029056">
    <property type="entry name" value="Ribokinase-like"/>
</dbReference>
<evidence type="ECO:0000259" key="14">
    <source>
        <dbReference type="Pfam" id="PF00294"/>
    </source>
</evidence>
<evidence type="ECO:0000256" key="11">
    <source>
        <dbReference type="ARBA" id="ARBA00068771"/>
    </source>
</evidence>
<dbReference type="EMBL" id="VCGU01000008">
    <property type="protein sequence ID" value="TRY71633.1"/>
    <property type="molecule type" value="Genomic_DNA"/>
</dbReference>
<accession>A0A553P1S3</accession>
<keyword evidence="7 13" id="KW-0418">Kinase</keyword>
<evidence type="ECO:0000256" key="5">
    <source>
        <dbReference type="ARBA" id="ARBA00022726"/>
    </source>
</evidence>
<keyword evidence="13" id="KW-0539">Nucleus</keyword>
<dbReference type="UniPathway" id="UPA00588">
    <property type="reaction ID" value="UER00659"/>
</dbReference>
<dbReference type="PROSITE" id="PS00584">
    <property type="entry name" value="PFKB_KINASES_2"/>
    <property type="match status" value="1"/>
</dbReference>
<keyword evidence="5 13" id="KW-0660">Purine salvage</keyword>
<evidence type="ECO:0000256" key="3">
    <source>
        <dbReference type="ARBA" id="ARBA00012119"/>
    </source>
</evidence>
<keyword evidence="6 13" id="KW-0547">Nucleotide-binding</keyword>
<evidence type="ECO:0000256" key="10">
    <source>
        <dbReference type="ARBA" id="ARBA00051362"/>
    </source>
</evidence>
<dbReference type="InterPro" id="IPR001805">
    <property type="entry name" value="Adenokinase"/>
</dbReference>
<dbReference type="InterPro" id="IPR011611">
    <property type="entry name" value="PfkB_dom"/>
</dbReference>
<dbReference type="GO" id="GO:0005524">
    <property type="term" value="F:ATP binding"/>
    <property type="evidence" value="ECO:0007669"/>
    <property type="project" value="UniProtKB-UniRule"/>
</dbReference>
<comment type="cofactor">
    <cofactor evidence="13">
        <name>Mg(2+)</name>
        <dbReference type="ChEBI" id="CHEBI:18420"/>
    </cofactor>
    <text evidence="13">Binds 3 Mg(2+) ions per subunit.</text>
</comment>
<keyword evidence="9 13" id="KW-0460">Magnesium</keyword>
<evidence type="ECO:0000256" key="12">
    <source>
        <dbReference type="PIRSR" id="PIRSR601805-1"/>
    </source>
</evidence>
<dbReference type="Proteomes" id="UP000318571">
    <property type="component" value="Chromosome 7"/>
</dbReference>
<comment type="subcellular location">
    <subcellularLocation>
        <location evidence="13">Nucleus</location>
    </subcellularLocation>
</comment>
<evidence type="ECO:0000256" key="2">
    <source>
        <dbReference type="ARBA" id="ARBA00010688"/>
    </source>
</evidence>
<proteinExistence type="inferred from homology"/>
<dbReference type="InterPro" id="IPR002173">
    <property type="entry name" value="Carboh/pur_kinase_PfkB_CS"/>
</dbReference>
<dbReference type="GO" id="GO:0005634">
    <property type="term" value="C:nucleus"/>
    <property type="evidence" value="ECO:0007669"/>
    <property type="project" value="UniProtKB-SubCell"/>
</dbReference>
<comment type="function">
    <text evidence="13">ATP dependent phosphorylation of adenosine and other related nucleoside analogs to monophosphate derivatives.</text>
</comment>
<feature type="domain" description="Carbohydrate kinase PfkB" evidence="14">
    <location>
        <begin position="29"/>
        <end position="334"/>
    </location>
</feature>
<dbReference type="GO" id="GO:0006144">
    <property type="term" value="P:purine nucleobase metabolic process"/>
    <property type="evidence" value="ECO:0007669"/>
    <property type="project" value="TreeGrafter"/>
</dbReference>
<comment type="pathway">
    <text evidence="1 13">Purine metabolism; AMP biosynthesis via salvage pathway; AMP from adenosine: step 1/1.</text>
</comment>
<dbReference type="GO" id="GO:0004001">
    <property type="term" value="F:adenosine kinase activity"/>
    <property type="evidence" value="ECO:0007669"/>
    <property type="project" value="UniProtKB-UniRule"/>
</dbReference>
<dbReference type="CDD" id="cd01168">
    <property type="entry name" value="adenosine_kinase"/>
    <property type="match status" value="1"/>
</dbReference>
<dbReference type="EC" id="2.7.1.20" evidence="3 13"/>
<comment type="catalytic activity">
    <reaction evidence="10 13">
        <text>adenosine + ATP = AMP + ADP + H(+)</text>
        <dbReference type="Rhea" id="RHEA:20824"/>
        <dbReference type="ChEBI" id="CHEBI:15378"/>
        <dbReference type="ChEBI" id="CHEBI:16335"/>
        <dbReference type="ChEBI" id="CHEBI:30616"/>
        <dbReference type="ChEBI" id="CHEBI:456215"/>
        <dbReference type="ChEBI" id="CHEBI:456216"/>
        <dbReference type="EC" id="2.7.1.20"/>
    </reaction>
</comment>
<dbReference type="Gene3D" id="3.30.1110.10">
    <property type="match status" value="1"/>
</dbReference>
<evidence type="ECO:0000313" key="15">
    <source>
        <dbReference type="EMBL" id="TRY71633.1"/>
    </source>
</evidence>
<gene>
    <name evidence="15" type="ORF">TCAL_13872</name>
</gene>
<evidence type="ECO:0000256" key="6">
    <source>
        <dbReference type="ARBA" id="ARBA00022741"/>
    </source>
</evidence>
<evidence type="ECO:0000256" key="13">
    <source>
        <dbReference type="RuleBase" id="RU368116"/>
    </source>
</evidence>
<dbReference type="OrthoDB" id="432447at2759"/>
<dbReference type="PANTHER" id="PTHR45769:SF3">
    <property type="entry name" value="ADENOSINE KINASE"/>
    <property type="match status" value="1"/>
</dbReference>
<comment type="caution">
    <text evidence="15">The sequence shown here is derived from an EMBL/GenBank/DDBJ whole genome shotgun (WGS) entry which is preliminary data.</text>
</comment>
<reference evidence="15 16" key="1">
    <citation type="journal article" date="2018" name="Nat. Ecol. Evol.">
        <title>Genomic signatures of mitonuclear coevolution across populations of Tigriopus californicus.</title>
        <authorList>
            <person name="Barreto F.S."/>
            <person name="Watson E.T."/>
            <person name="Lima T.G."/>
            <person name="Willett C.S."/>
            <person name="Edmands S."/>
            <person name="Li W."/>
            <person name="Burton R.S."/>
        </authorList>
    </citation>
    <scope>NUCLEOTIDE SEQUENCE [LARGE SCALE GENOMIC DNA]</scope>
    <source>
        <strain evidence="15 16">San Diego</strain>
    </source>
</reference>
<evidence type="ECO:0000256" key="9">
    <source>
        <dbReference type="ARBA" id="ARBA00022842"/>
    </source>
</evidence>
<dbReference type="FunFam" id="3.40.1190.20:FF:000076">
    <property type="entry name" value="Adenosine kinase"/>
    <property type="match status" value="1"/>
</dbReference>
<dbReference type="SUPFAM" id="SSF53613">
    <property type="entry name" value="Ribokinase-like"/>
    <property type="match status" value="1"/>
</dbReference>
<dbReference type="Gene3D" id="3.40.1190.20">
    <property type="match status" value="1"/>
</dbReference>
<dbReference type="GO" id="GO:0044209">
    <property type="term" value="P:AMP salvage"/>
    <property type="evidence" value="ECO:0007669"/>
    <property type="project" value="UniProtKB-UniRule"/>
</dbReference>
<keyword evidence="4 13" id="KW-0808">Transferase</keyword>
<dbReference type="AlphaFoldDB" id="A0A553P1S3"/>
<evidence type="ECO:0000256" key="8">
    <source>
        <dbReference type="ARBA" id="ARBA00022840"/>
    </source>
</evidence>
<dbReference type="STRING" id="6832.A0A553P1S3"/>
<dbReference type="GO" id="GO:0006166">
    <property type="term" value="P:purine ribonucleoside salvage"/>
    <property type="evidence" value="ECO:0007669"/>
    <property type="project" value="UniProtKB-KW"/>
</dbReference>
<comment type="subunit">
    <text evidence="13">Monomer.</text>
</comment>
<sequence length="340" mass="36405">MSGSTVSSGAILGMGNPLLDISAVVKPELLAKYELKANDAILYEKEDLFQELQQDYPVENIAGGATQNSMRVAQWILGQPGVCTFFGCVGQDESGRTLEKCAQQAGVTVKYQIHAQHPTGKCAVLITGQERSLVTKLDAANHFTPDHLEPNWGVVQAAQIYYSSGFFLTVSPDSMLKVAEYAVAEGKTFAMNLSAPFLPQFFSEPMLKVMALSGLVFGNETEAAAFAEKQGYDTKDVAEIARKIAEIPFKGSATRTVVITQGSEPVIVVENGQTQLYPVDKLSSSQIVDTNGAGDAFVGGYLAQLALGADTATAVRCGNYAAKEIIQRSGCTFPETMSFK</sequence>